<gene>
    <name evidence="13" type="ORF">J2X31_000704</name>
</gene>
<evidence type="ECO:0000259" key="12">
    <source>
        <dbReference type="Pfam" id="PF00912"/>
    </source>
</evidence>
<evidence type="ECO:0000313" key="14">
    <source>
        <dbReference type="Proteomes" id="UP001255185"/>
    </source>
</evidence>
<dbReference type="Pfam" id="PF00912">
    <property type="entry name" value="Transgly"/>
    <property type="match status" value="1"/>
</dbReference>
<keyword evidence="7" id="KW-0573">Peptidoglycan synthesis</keyword>
<protein>
    <recommendedName>
        <fullName evidence="12">Glycosyl transferase family 51 domain-containing protein</fullName>
    </recommendedName>
</protein>
<evidence type="ECO:0000256" key="11">
    <source>
        <dbReference type="SAM" id="Phobius"/>
    </source>
</evidence>
<keyword evidence="10" id="KW-0961">Cell wall biogenesis/degradation</keyword>
<evidence type="ECO:0000256" key="3">
    <source>
        <dbReference type="ARBA" id="ARBA00022676"/>
    </source>
</evidence>
<sequence length="657" mass="75084">MKTKKQKIIRILIGIGIFLVLLIVLFFAFRNTILDKAIDRIANKMERDYDSKFTVKEASFQGLTGVSMQEITLVPKGQDTLFSIQKMETSVSFWHIITGNVQLGTLHVENGFVQLVKKGDVKNFGKFLKRDASEANLSSEKSEKRDYAELAYNLISKGLNLIPTDMNVKNLAFRLDDNGKKANIKFNELRLADKQLETSIRVQTNTFTQRWKIKGFADPRNKKADIAFTNIDTGAIKMPYFDERFNLKSSFDSIRVNVENIDMSGGELHIDGFSSIKNLTVNHIKIAKKDVVIKDARFDYHLLLGEDFVLVDSSSTVMLNKIKFNPFLEFNTEEDTIYKMKVVIPEMKAQDFITSLPEGLFTNFEGMETEGNFDFNLSFIFNKNKPNDLVFDSKLSKNGFKILKYGEANLSKLNGEFVYRAIENGRAQRGVLVGNANPNYTPLSEISPYLRKSVLTTEDPSFFSHKGFITEAFKQSIIKNIKTKKFSRGGSTISMQLVKNVFLTREKTLSRKLEEILLVYILENNRIVSKERMLEVYFNVIEWGPNVYGIGEASNFYFQKHPSQLNLNECLFLASIVPRPKGFMWKFDDQGNLRDGAVKMQNYLTNLMLRRGVLTADDTIYKSFPVVVSGRARSFIRIKEIDSTAIDSVEISDEFDF</sequence>
<keyword evidence="4" id="KW-0808">Transferase</keyword>
<keyword evidence="14" id="KW-1185">Reference proteome</keyword>
<dbReference type="PANTHER" id="PTHR30400">
    <property type="entry name" value="MONOFUNCTIONAL BIOSYNTHETIC PEPTIDOGLYCAN TRANSGLYCOSYLASE"/>
    <property type="match status" value="1"/>
</dbReference>
<keyword evidence="3" id="KW-0328">Glycosyltransferase</keyword>
<keyword evidence="6" id="KW-0133">Cell shape</keyword>
<evidence type="ECO:0000256" key="1">
    <source>
        <dbReference type="ARBA" id="ARBA00022475"/>
    </source>
</evidence>
<dbReference type="Gene3D" id="1.10.3810.10">
    <property type="entry name" value="Biosynthetic peptidoglycan transglycosylase-like"/>
    <property type="match status" value="1"/>
</dbReference>
<dbReference type="InterPro" id="IPR001264">
    <property type="entry name" value="Glyco_trans_51"/>
</dbReference>
<dbReference type="InterPro" id="IPR011812">
    <property type="entry name" value="Pep_trsgly"/>
</dbReference>
<proteinExistence type="predicted"/>
<evidence type="ECO:0000256" key="6">
    <source>
        <dbReference type="ARBA" id="ARBA00022960"/>
    </source>
</evidence>
<reference evidence="13 14" key="1">
    <citation type="submission" date="2023-07" db="EMBL/GenBank/DDBJ databases">
        <title>Sorghum-associated microbial communities from plants grown in Nebraska, USA.</title>
        <authorList>
            <person name="Schachtman D."/>
        </authorList>
    </citation>
    <scope>NUCLEOTIDE SEQUENCE [LARGE SCALE GENOMIC DNA]</scope>
    <source>
        <strain evidence="13 14">3773</strain>
    </source>
</reference>
<keyword evidence="5 11" id="KW-0812">Transmembrane</keyword>
<keyword evidence="8 11" id="KW-1133">Transmembrane helix</keyword>
<dbReference type="RefSeq" id="WP_310024431.1">
    <property type="nucleotide sequence ID" value="NZ_JAVDVI010000002.1"/>
</dbReference>
<keyword evidence="1" id="KW-1003">Cell membrane</keyword>
<dbReference type="Proteomes" id="UP001255185">
    <property type="component" value="Unassembled WGS sequence"/>
</dbReference>
<evidence type="ECO:0000313" key="13">
    <source>
        <dbReference type="EMBL" id="MDR6966706.1"/>
    </source>
</evidence>
<dbReference type="SUPFAM" id="SSF53955">
    <property type="entry name" value="Lysozyme-like"/>
    <property type="match status" value="1"/>
</dbReference>
<dbReference type="InterPro" id="IPR036950">
    <property type="entry name" value="PBP_transglycosylase"/>
</dbReference>
<feature type="transmembrane region" description="Helical" evidence="11">
    <location>
        <begin position="12"/>
        <end position="29"/>
    </location>
</feature>
<name>A0ABU1TL53_9FLAO</name>
<dbReference type="PANTHER" id="PTHR30400:SF0">
    <property type="entry name" value="BIOSYNTHETIC PEPTIDOGLYCAN TRANSGLYCOSYLASE"/>
    <property type="match status" value="1"/>
</dbReference>
<accession>A0ABU1TL53</accession>
<evidence type="ECO:0000256" key="8">
    <source>
        <dbReference type="ARBA" id="ARBA00022989"/>
    </source>
</evidence>
<keyword evidence="2" id="KW-0997">Cell inner membrane</keyword>
<evidence type="ECO:0000256" key="7">
    <source>
        <dbReference type="ARBA" id="ARBA00022984"/>
    </source>
</evidence>
<evidence type="ECO:0000256" key="9">
    <source>
        <dbReference type="ARBA" id="ARBA00023136"/>
    </source>
</evidence>
<evidence type="ECO:0000256" key="10">
    <source>
        <dbReference type="ARBA" id="ARBA00023316"/>
    </source>
</evidence>
<dbReference type="InterPro" id="IPR023346">
    <property type="entry name" value="Lysozyme-like_dom_sf"/>
</dbReference>
<keyword evidence="9 11" id="KW-0472">Membrane</keyword>
<comment type="caution">
    <text evidence="13">The sequence shown here is derived from an EMBL/GenBank/DDBJ whole genome shotgun (WGS) entry which is preliminary data.</text>
</comment>
<evidence type="ECO:0000256" key="5">
    <source>
        <dbReference type="ARBA" id="ARBA00022692"/>
    </source>
</evidence>
<organism evidence="13 14">
    <name type="scientific">Flavobacterium arsenatis</name>
    <dbReference type="NCBI Taxonomy" id="1484332"/>
    <lineage>
        <taxon>Bacteria</taxon>
        <taxon>Pseudomonadati</taxon>
        <taxon>Bacteroidota</taxon>
        <taxon>Flavobacteriia</taxon>
        <taxon>Flavobacteriales</taxon>
        <taxon>Flavobacteriaceae</taxon>
        <taxon>Flavobacterium</taxon>
    </lineage>
</organism>
<feature type="domain" description="Glycosyl transferase family 51" evidence="12">
    <location>
        <begin position="436"/>
        <end position="585"/>
    </location>
</feature>
<evidence type="ECO:0000256" key="2">
    <source>
        <dbReference type="ARBA" id="ARBA00022519"/>
    </source>
</evidence>
<evidence type="ECO:0000256" key="4">
    <source>
        <dbReference type="ARBA" id="ARBA00022679"/>
    </source>
</evidence>
<dbReference type="EMBL" id="JAVDVI010000002">
    <property type="protein sequence ID" value="MDR6966706.1"/>
    <property type="molecule type" value="Genomic_DNA"/>
</dbReference>